<dbReference type="GO" id="GO:0005886">
    <property type="term" value="C:plasma membrane"/>
    <property type="evidence" value="ECO:0007669"/>
    <property type="project" value="UniProtKB-SubCell"/>
</dbReference>
<protein>
    <submittedName>
        <fullName evidence="10">ABC transporter permease</fullName>
    </submittedName>
</protein>
<name>A0A3G2R3P3_9FIRM</name>
<proteinExistence type="inferred from homology"/>
<feature type="transmembrane region" description="Helical" evidence="8">
    <location>
        <begin position="244"/>
        <end position="273"/>
    </location>
</feature>
<evidence type="ECO:0000256" key="8">
    <source>
        <dbReference type="SAM" id="Phobius"/>
    </source>
</evidence>
<dbReference type="Gene3D" id="3.40.1710.10">
    <property type="entry name" value="abc type-2 transporter like domain"/>
    <property type="match status" value="1"/>
</dbReference>
<evidence type="ECO:0000256" key="5">
    <source>
        <dbReference type="ARBA" id="ARBA00022692"/>
    </source>
</evidence>
<accession>A0A3G2R3P3</accession>
<feature type="transmembrane region" description="Helical" evidence="8">
    <location>
        <begin position="312"/>
        <end position="331"/>
    </location>
</feature>
<dbReference type="InterPro" id="IPR013525">
    <property type="entry name" value="ABC2_TM"/>
</dbReference>
<dbReference type="EMBL" id="CP033169">
    <property type="protein sequence ID" value="AYO30056.1"/>
    <property type="molecule type" value="Genomic_DNA"/>
</dbReference>
<feature type="transmembrane region" description="Helical" evidence="8">
    <location>
        <begin position="279"/>
        <end position="300"/>
    </location>
</feature>
<feature type="transmembrane region" description="Helical" evidence="8">
    <location>
        <begin position="368"/>
        <end position="387"/>
    </location>
</feature>
<evidence type="ECO:0000256" key="3">
    <source>
        <dbReference type="ARBA" id="ARBA00022448"/>
    </source>
</evidence>
<keyword evidence="4" id="KW-1003">Cell membrane</keyword>
<evidence type="ECO:0000256" key="6">
    <source>
        <dbReference type="ARBA" id="ARBA00022989"/>
    </source>
</evidence>
<dbReference type="Proteomes" id="UP000280960">
    <property type="component" value="Chromosome"/>
</dbReference>
<dbReference type="PANTHER" id="PTHR30294">
    <property type="entry name" value="MEMBRANE COMPONENT OF ABC TRANSPORTER YHHJ-RELATED"/>
    <property type="match status" value="1"/>
</dbReference>
<comment type="subcellular location">
    <subcellularLocation>
        <location evidence="1">Cell membrane</location>
        <topology evidence="1">Multi-pass membrane protein</topology>
    </subcellularLocation>
</comment>
<comment type="similarity">
    <text evidence="2">Belongs to the ABC-2 integral membrane protein family.</text>
</comment>
<evidence type="ECO:0000256" key="1">
    <source>
        <dbReference type="ARBA" id="ARBA00004651"/>
    </source>
</evidence>
<dbReference type="KEGG" id="bacg:D2962_05015"/>
<keyword evidence="5 8" id="KW-0812">Transmembrane</keyword>
<feature type="domain" description="ABC transmembrane type-2" evidence="9">
    <location>
        <begin position="165"/>
        <end position="393"/>
    </location>
</feature>
<organism evidence="10 11">
    <name type="scientific">Biomaibacter acetigenes</name>
    <dbReference type="NCBI Taxonomy" id="2316383"/>
    <lineage>
        <taxon>Bacteria</taxon>
        <taxon>Bacillati</taxon>
        <taxon>Bacillota</taxon>
        <taxon>Clostridia</taxon>
        <taxon>Thermosediminibacterales</taxon>
        <taxon>Tepidanaerobacteraceae</taxon>
        <taxon>Biomaibacter</taxon>
    </lineage>
</organism>
<evidence type="ECO:0000313" key="11">
    <source>
        <dbReference type="Proteomes" id="UP000280960"/>
    </source>
</evidence>
<dbReference type="RefSeq" id="WP_122014330.1">
    <property type="nucleotide sequence ID" value="NZ_CP033169.1"/>
</dbReference>
<dbReference type="GO" id="GO:0140359">
    <property type="term" value="F:ABC-type transporter activity"/>
    <property type="evidence" value="ECO:0007669"/>
    <property type="project" value="InterPro"/>
</dbReference>
<evidence type="ECO:0000256" key="4">
    <source>
        <dbReference type="ARBA" id="ARBA00022475"/>
    </source>
</evidence>
<keyword evidence="6 8" id="KW-1133">Transmembrane helix</keyword>
<dbReference type="InterPro" id="IPR051449">
    <property type="entry name" value="ABC-2_transporter_component"/>
</dbReference>
<sequence length="394" mass="44197">MIAVIFGRWKSLKRNPIQIIVMIALPLIFSGFFSLAMSGFTPSIGIQVMDMDKSTYSIELINELKQNQVSPDRAASEKELFRKVSEGTSELGLIIPEGFMKDITQGKTPTLNIVKVKDTTGVFAFQGILRTSLQRMMFTDVIVREITASLEKLETPGNTLPVDFKQRVYDMVNEKWKETLPLSVEGHFLTTKTEEYNPLSHSTIGFILFFSMMNITFILGEILEEKQNGIWNRLMISPLSRLQIFSGNMVFAFMVGFIQVSLLVAISGILFRVDWGSNIFGVMLIMAIFVWCSASLGLFLTSIVKTHQQLQSIVPIITVSSSMLAGAFWPLEIVSSKVILTLANLMPQKWAIQGLEDMILRHQGIEAIYLPMAVLFLMSVVLLFSGVKLSERKA</sequence>
<keyword evidence="3" id="KW-0813">Transport</keyword>
<evidence type="ECO:0000259" key="9">
    <source>
        <dbReference type="PROSITE" id="PS51012"/>
    </source>
</evidence>
<reference evidence="10 11" key="1">
    <citation type="submission" date="2018-10" db="EMBL/GenBank/DDBJ databases">
        <authorList>
            <person name="Zhang X."/>
        </authorList>
    </citation>
    <scope>NUCLEOTIDE SEQUENCE [LARGE SCALE GENOMIC DNA]</scope>
    <source>
        <strain evidence="10 11">SK-G1</strain>
    </source>
</reference>
<dbReference type="PROSITE" id="PS51012">
    <property type="entry name" value="ABC_TM2"/>
    <property type="match status" value="1"/>
</dbReference>
<dbReference type="Pfam" id="PF12698">
    <property type="entry name" value="ABC2_membrane_3"/>
    <property type="match status" value="1"/>
</dbReference>
<evidence type="ECO:0000313" key="10">
    <source>
        <dbReference type="EMBL" id="AYO30056.1"/>
    </source>
</evidence>
<keyword evidence="7 8" id="KW-0472">Membrane</keyword>
<dbReference type="InterPro" id="IPR047817">
    <property type="entry name" value="ABC2_TM_bact-type"/>
</dbReference>
<feature type="transmembrane region" description="Helical" evidence="8">
    <location>
        <begin position="204"/>
        <end position="223"/>
    </location>
</feature>
<feature type="transmembrane region" description="Helical" evidence="8">
    <location>
        <begin position="20"/>
        <end position="40"/>
    </location>
</feature>
<keyword evidence="11" id="KW-1185">Reference proteome</keyword>
<dbReference type="PANTHER" id="PTHR30294:SF38">
    <property type="entry name" value="TRANSPORT PERMEASE PROTEIN"/>
    <property type="match status" value="1"/>
</dbReference>
<evidence type="ECO:0000256" key="2">
    <source>
        <dbReference type="ARBA" id="ARBA00007783"/>
    </source>
</evidence>
<gene>
    <name evidence="10" type="ORF">D2962_05015</name>
</gene>
<dbReference type="AlphaFoldDB" id="A0A3G2R3P3"/>
<evidence type="ECO:0000256" key="7">
    <source>
        <dbReference type="ARBA" id="ARBA00023136"/>
    </source>
</evidence>